<dbReference type="SUPFAM" id="SSF52499">
    <property type="entry name" value="Isochorismatase-like hydrolases"/>
    <property type="match status" value="1"/>
</dbReference>
<comment type="caution">
    <text evidence="3">The sequence shown here is derived from an EMBL/GenBank/DDBJ whole genome shotgun (WGS) entry which is preliminary data.</text>
</comment>
<dbReference type="Pfam" id="PF00857">
    <property type="entry name" value="Isochorismatase"/>
    <property type="match status" value="1"/>
</dbReference>
<organism evidence="3 4">
    <name type="scientific">Chondromyces apiculatus DSM 436</name>
    <dbReference type="NCBI Taxonomy" id="1192034"/>
    <lineage>
        <taxon>Bacteria</taxon>
        <taxon>Pseudomonadati</taxon>
        <taxon>Myxococcota</taxon>
        <taxon>Polyangia</taxon>
        <taxon>Polyangiales</taxon>
        <taxon>Polyangiaceae</taxon>
        <taxon>Chondromyces</taxon>
    </lineage>
</organism>
<evidence type="ECO:0000313" key="3">
    <source>
        <dbReference type="EMBL" id="EYF00520.1"/>
    </source>
</evidence>
<proteinExistence type="predicted"/>
<sequence>MADLHTLRSLNSFPAQPAPLRDSALVLIDCQNTYRSGVMQLEGVEAALVEARRLLDRARALGAPVIHIIHDFGAGSAFDIRAENGQISDIVAAQGDEPVITKHYPSSFEKTDLHERLSKLGVKDLVLIGFMTHMCVNSTARVAFNLGYRPTIVASATASRALPSPTGGVVPAQVVHEAALAAVGDLFAVVVPRGDALRDDK</sequence>
<dbReference type="EMBL" id="ASRX01000107">
    <property type="protein sequence ID" value="EYF00520.1"/>
    <property type="molecule type" value="Genomic_DNA"/>
</dbReference>
<reference evidence="3 4" key="1">
    <citation type="submission" date="2013-05" db="EMBL/GenBank/DDBJ databases">
        <title>Genome assembly of Chondromyces apiculatus DSM 436.</title>
        <authorList>
            <person name="Sharma G."/>
            <person name="Khatri I."/>
            <person name="Kaur C."/>
            <person name="Mayilraj S."/>
            <person name="Subramanian S."/>
        </authorList>
    </citation>
    <scope>NUCLEOTIDE SEQUENCE [LARGE SCALE GENOMIC DNA]</scope>
    <source>
        <strain evidence="3 4">DSM 436</strain>
    </source>
</reference>
<dbReference type="STRING" id="1192034.CAP_0502"/>
<name>A0A017SVA0_9BACT</name>
<keyword evidence="4" id="KW-1185">Reference proteome</keyword>
<dbReference type="Proteomes" id="UP000019678">
    <property type="component" value="Unassembled WGS sequence"/>
</dbReference>
<protein>
    <submittedName>
        <fullName evidence="3">Isochorismatase</fullName>
    </submittedName>
</protein>
<dbReference type="eggNOG" id="COG1335">
    <property type="taxonomic scope" value="Bacteria"/>
</dbReference>
<dbReference type="InterPro" id="IPR050272">
    <property type="entry name" value="Isochorismatase-like_hydrls"/>
</dbReference>
<dbReference type="AlphaFoldDB" id="A0A017SVA0"/>
<accession>A0A017SVA0</accession>
<dbReference type="RefSeq" id="WP_044251070.1">
    <property type="nucleotide sequence ID" value="NZ_ASRX01000107.1"/>
</dbReference>
<dbReference type="InterPro" id="IPR000868">
    <property type="entry name" value="Isochorismatase-like_dom"/>
</dbReference>
<dbReference type="PANTHER" id="PTHR43540">
    <property type="entry name" value="PEROXYUREIDOACRYLATE/UREIDOACRYLATE AMIDOHYDROLASE-RELATED"/>
    <property type="match status" value="1"/>
</dbReference>
<gene>
    <name evidence="3" type="ORF">CAP_0502</name>
</gene>
<dbReference type="OrthoDB" id="9791276at2"/>
<feature type="domain" description="Isochorismatase-like" evidence="2">
    <location>
        <begin position="23"/>
        <end position="171"/>
    </location>
</feature>
<dbReference type="GO" id="GO:0016787">
    <property type="term" value="F:hydrolase activity"/>
    <property type="evidence" value="ECO:0007669"/>
    <property type="project" value="UniProtKB-KW"/>
</dbReference>
<evidence type="ECO:0000256" key="1">
    <source>
        <dbReference type="ARBA" id="ARBA00022801"/>
    </source>
</evidence>
<evidence type="ECO:0000259" key="2">
    <source>
        <dbReference type="Pfam" id="PF00857"/>
    </source>
</evidence>
<dbReference type="PANTHER" id="PTHR43540:SF15">
    <property type="entry name" value="BLR5631 PROTEIN"/>
    <property type="match status" value="1"/>
</dbReference>
<dbReference type="CDD" id="cd01014">
    <property type="entry name" value="nicotinamidase_related"/>
    <property type="match status" value="1"/>
</dbReference>
<dbReference type="Gene3D" id="3.40.50.850">
    <property type="entry name" value="Isochorismatase-like"/>
    <property type="match status" value="1"/>
</dbReference>
<keyword evidence="1" id="KW-0378">Hydrolase</keyword>
<dbReference type="InterPro" id="IPR036380">
    <property type="entry name" value="Isochorismatase-like_sf"/>
</dbReference>
<evidence type="ECO:0000313" key="4">
    <source>
        <dbReference type="Proteomes" id="UP000019678"/>
    </source>
</evidence>